<reference evidence="1 2" key="1">
    <citation type="submission" date="2014-02" db="EMBL/GenBank/DDBJ databases">
        <authorList>
            <person name="Sears C."/>
            <person name="Carroll K."/>
            <person name="Sack B.R."/>
            <person name="Qadri F."/>
            <person name="Myers L.L."/>
            <person name="Chung G.-T."/>
            <person name="Escheverria P."/>
            <person name="Fraser C.M."/>
            <person name="Sadzewicz L."/>
            <person name="Shefchek K.A."/>
            <person name="Tallon L."/>
            <person name="Das S.P."/>
            <person name="Daugherty S."/>
            <person name="Mongodin E.F."/>
        </authorList>
    </citation>
    <scope>NUCLEOTIDE SEQUENCE [LARGE SCALE GENOMIC DNA]</scope>
    <source>
        <strain evidence="1 2">2-F-2 #4</strain>
    </source>
</reference>
<dbReference type="EMBL" id="JGDM01000066">
    <property type="protein sequence ID" value="EXZ44255.1"/>
    <property type="molecule type" value="Genomic_DNA"/>
</dbReference>
<dbReference type="AlphaFoldDB" id="A0A015YCV5"/>
<comment type="caution">
    <text evidence="1">The sequence shown here is derived from an EMBL/GenBank/DDBJ whole genome shotgun (WGS) entry which is preliminary data.</text>
</comment>
<protein>
    <submittedName>
        <fullName evidence="1">Uncharacterized protein</fullName>
    </submittedName>
</protein>
<dbReference type="PATRIC" id="fig|1339280.3.peg.2434"/>
<name>A0A015YCV5_BACFG</name>
<sequence length="41" mass="4681">MTKEEIYGCIKALFPFIGTKRSNRKKMADTCKIVKTDSTII</sequence>
<evidence type="ECO:0000313" key="2">
    <source>
        <dbReference type="Proteomes" id="UP000022272"/>
    </source>
</evidence>
<accession>A0A015YCV5</accession>
<dbReference type="Proteomes" id="UP000022272">
    <property type="component" value="Unassembled WGS sequence"/>
</dbReference>
<organism evidence="1 2">
    <name type="scientific">Bacteroides fragilis str. 2-F-2 #4</name>
    <dbReference type="NCBI Taxonomy" id="1339280"/>
    <lineage>
        <taxon>Bacteria</taxon>
        <taxon>Pseudomonadati</taxon>
        <taxon>Bacteroidota</taxon>
        <taxon>Bacteroidia</taxon>
        <taxon>Bacteroidales</taxon>
        <taxon>Bacteroidaceae</taxon>
        <taxon>Bacteroides</taxon>
    </lineage>
</organism>
<evidence type="ECO:0000313" key="1">
    <source>
        <dbReference type="EMBL" id="EXZ44255.1"/>
    </source>
</evidence>
<proteinExistence type="predicted"/>
<gene>
    <name evidence="1" type="ORF">M076_2556</name>
</gene>